<evidence type="ECO:0000313" key="1">
    <source>
        <dbReference type="EMBL" id="SFH04534.1"/>
    </source>
</evidence>
<proteinExistence type="predicted"/>
<dbReference type="RefSeq" id="WP_091974576.1">
    <property type="nucleotide sequence ID" value="NZ_FOPM01000027.1"/>
</dbReference>
<dbReference type="EMBL" id="FOPM01000027">
    <property type="protein sequence ID" value="SFH04534.1"/>
    <property type="molecule type" value="Genomic_DNA"/>
</dbReference>
<keyword evidence="2" id="KW-1185">Reference proteome</keyword>
<gene>
    <name evidence="1" type="ORF">SAMN05192565_12716</name>
</gene>
<sequence length="72" mass="7768">MGDRVDQRLADLVRAAVAYDEAERRGSSAQMTPRSKALVIAFGDYNDAVHWARDGRTEYAAAGGPKGVASRD</sequence>
<dbReference type="AlphaFoldDB" id="A0A1I2WT75"/>
<dbReference type="STRING" id="582675.SAMN05192565_12716"/>
<organism evidence="1 2">
    <name type="scientific">Methylobacterium gossipiicola</name>
    <dbReference type="NCBI Taxonomy" id="582675"/>
    <lineage>
        <taxon>Bacteria</taxon>
        <taxon>Pseudomonadati</taxon>
        <taxon>Pseudomonadota</taxon>
        <taxon>Alphaproteobacteria</taxon>
        <taxon>Hyphomicrobiales</taxon>
        <taxon>Methylobacteriaceae</taxon>
        <taxon>Methylobacterium</taxon>
    </lineage>
</organism>
<evidence type="ECO:0000313" key="2">
    <source>
        <dbReference type="Proteomes" id="UP000199229"/>
    </source>
</evidence>
<name>A0A1I2WT75_9HYPH</name>
<reference evidence="2" key="1">
    <citation type="submission" date="2016-10" db="EMBL/GenBank/DDBJ databases">
        <authorList>
            <person name="Varghese N."/>
            <person name="Submissions S."/>
        </authorList>
    </citation>
    <scope>NUCLEOTIDE SEQUENCE [LARGE SCALE GENOMIC DNA]</scope>
    <source>
        <strain evidence="2">Gh-105</strain>
    </source>
</reference>
<accession>A0A1I2WT75</accession>
<dbReference type="Proteomes" id="UP000199229">
    <property type="component" value="Unassembled WGS sequence"/>
</dbReference>
<protein>
    <submittedName>
        <fullName evidence="1">Uncharacterized protein</fullName>
    </submittedName>
</protein>